<feature type="repeat" description="Pumilio" evidence="3">
    <location>
        <begin position="721"/>
        <end position="759"/>
    </location>
</feature>
<keyword evidence="2" id="KW-0694">RNA-binding</keyword>
<dbReference type="InterPro" id="IPR012677">
    <property type="entry name" value="Nucleotide-bd_a/b_plait_sf"/>
</dbReference>
<dbReference type="InterPro" id="IPR033133">
    <property type="entry name" value="PUM-HD"/>
</dbReference>
<dbReference type="SMART" id="SM00025">
    <property type="entry name" value="Pumilio"/>
    <property type="match status" value="4"/>
</dbReference>
<dbReference type="InterPro" id="IPR016024">
    <property type="entry name" value="ARM-type_fold"/>
</dbReference>
<feature type="domain" description="RRM" evidence="5">
    <location>
        <begin position="436"/>
        <end position="511"/>
    </location>
</feature>
<feature type="domain" description="PUM-HD" evidence="6">
    <location>
        <begin position="579"/>
        <end position="934"/>
    </location>
</feature>
<keyword evidence="8" id="KW-1185">Reference proteome</keyword>
<evidence type="ECO:0000259" key="6">
    <source>
        <dbReference type="PROSITE" id="PS50303"/>
    </source>
</evidence>
<dbReference type="Pfam" id="PF00806">
    <property type="entry name" value="PUF"/>
    <property type="match status" value="3"/>
</dbReference>
<dbReference type="InterPro" id="IPR001313">
    <property type="entry name" value="Pumilio_RNA-bd_rpt"/>
</dbReference>
<evidence type="ECO:0000256" key="1">
    <source>
        <dbReference type="ARBA" id="ARBA00022737"/>
    </source>
</evidence>
<dbReference type="Gene3D" id="3.30.70.330">
    <property type="match status" value="2"/>
</dbReference>
<evidence type="ECO:0000313" key="8">
    <source>
        <dbReference type="Proteomes" id="UP000612746"/>
    </source>
</evidence>
<dbReference type="CDD" id="cd00590">
    <property type="entry name" value="RRM_SF"/>
    <property type="match status" value="1"/>
</dbReference>
<organism evidence="7 8">
    <name type="scientific">Umbelopsis vinacea</name>
    <dbReference type="NCBI Taxonomy" id="44442"/>
    <lineage>
        <taxon>Eukaryota</taxon>
        <taxon>Fungi</taxon>
        <taxon>Fungi incertae sedis</taxon>
        <taxon>Mucoromycota</taxon>
        <taxon>Mucoromycotina</taxon>
        <taxon>Umbelopsidomycetes</taxon>
        <taxon>Umbelopsidales</taxon>
        <taxon>Umbelopsidaceae</taxon>
        <taxon>Umbelopsis</taxon>
    </lineage>
</organism>
<feature type="compositionally biased region" description="Polar residues" evidence="4">
    <location>
        <begin position="58"/>
        <end position="74"/>
    </location>
</feature>
<evidence type="ECO:0000256" key="2">
    <source>
        <dbReference type="PROSITE-ProRule" id="PRU00176"/>
    </source>
</evidence>
<dbReference type="GO" id="GO:0003723">
    <property type="term" value="F:RNA binding"/>
    <property type="evidence" value="ECO:0007669"/>
    <property type="project" value="UniProtKB-UniRule"/>
</dbReference>
<keyword evidence="1" id="KW-0677">Repeat</keyword>
<evidence type="ECO:0008006" key="9">
    <source>
        <dbReference type="Google" id="ProtNLM"/>
    </source>
</evidence>
<name>A0A8H7Q3T3_9FUNG</name>
<dbReference type="InterPro" id="IPR000504">
    <property type="entry name" value="RRM_dom"/>
</dbReference>
<dbReference type="InterPro" id="IPR052645">
    <property type="entry name" value="Pumilio_domain_protein"/>
</dbReference>
<feature type="repeat" description="Pumilio" evidence="3">
    <location>
        <begin position="648"/>
        <end position="683"/>
    </location>
</feature>
<feature type="compositionally biased region" description="Polar residues" evidence="4">
    <location>
        <begin position="84"/>
        <end position="98"/>
    </location>
</feature>
<dbReference type="InterPro" id="IPR011989">
    <property type="entry name" value="ARM-like"/>
</dbReference>
<dbReference type="GO" id="GO:0000288">
    <property type="term" value="P:nuclear-transcribed mRNA catabolic process, deadenylation-dependent decay"/>
    <property type="evidence" value="ECO:0007669"/>
    <property type="project" value="TreeGrafter"/>
</dbReference>
<accession>A0A8H7Q3T3</accession>
<evidence type="ECO:0000313" key="7">
    <source>
        <dbReference type="EMBL" id="KAG2185373.1"/>
    </source>
</evidence>
<reference evidence="7" key="1">
    <citation type="submission" date="2020-12" db="EMBL/GenBank/DDBJ databases">
        <title>Metabolic potential, ecology and presence of endohyphal bacteria is reflected in genomic diversity of Mucoromycotina.</title>
        <authorList>
            <person name="Muszewska A."/>
            <person name="Okrasinska A."/>
            <person name="Steczkiewicz K."/>
            <person name="Drgas O."/>
            <person name="Orlowska M."/>
            <person name="Perlinska-Lenart U."/>
            <person name="Aleksandrzak-Piekarczyk T."/>
            <person name="Szatraj K."/>
            <person name="Zielenkiewicz U."/>
            <person name="Pilsyk S."/>
            <person name="Malc E."/>
            <person name="Mieczkowski P."/>
            <person name="Kruszewska J.S."/>
            <person name="Biernat P."/>
            <person name="Pawlowska J."/>
        </authorList>
    </citation>
    <scope>NUCLEOTIDE SEQUENCE</scope>
    <source>
        <strain evidence="7">WA0000051536</strain>
    </source>
</reference>
<dbReference type="AlphaFoldDB" id="A0A8H7Q3T3"/>
<dbReference type="InterPro" id="IPR035979">
    <property type="entry name" value="RBD_domain_sf"/>
</dbReference>
<dbReference type="SMART" id="SM00360">
    <property type="entry name" value="RRM"/>
    <property type="match status" value="2"/>
</dbReference>
<dbReference type="PROSITE" id="PS50303">
    <property type="entry name" value="PUM_HD"/>
    <property type="match status" value="1"/>
</dbReference>
<dbReference type="SUPFAM" id="SSF48371">
    <property type="entry name" value="ARM repeat"/>
    <property type="match status" value="1"/>
</dbReference>
<sequence length="942" mass="103548">MDDLGDQEDLRKVSMANAFPSIPEKSSNMSYFKRPFDIAPQLPMESTASGRRPRADTMPSQSTAFPYTPTNLDLNPSRPAIPVSSRQRSGSVTHSSPLGSSMFRSAWMDIDASMGLVPSLQSPSSDILDEERSGTIASTMATLGLDDDKDMRSNDSLPSGGYHHHATLQARPNTMNSDNLNPHHLLMNHQNTMRSRAYTTSAKPQLSSHPEIYLPTSQPSAPSRFQPFAPTSNRPRAISLGMADATIEGPTVTPNRDPVMNPGSFWPTDMARQRNLRGSTSTGNLSNLASSHHHEFSSSDRFLPIRNDLADQWTEELYHNNRLFETTGATQPLSAQTPTRSLWFGNVDPALTVPELMQIFSPYGPIESARVLPDKECAFVNFVNLDDALRAKDDFGSSLASSLGGSFVKVGFGKPEVATAASSNNDMNNTVQGPTRALWIGNLPSSTTATMLRTVFSTFGVIESARILAHKNCGFVNFDSQDDAIRAKKALHNVEIMGPGTGAVRVGYAKVPTKSTNGSPSPVMENATLEDVSQKSPWQAGEGGNQPNDAYQAQMLMVMLMAEMAGANSAALTANAIQERKKIFKDLDQSTEEPVFKERAPINYAASIPAVSETATGRKLETARLREMRKRLDSGNYSQDEIEAMGLECLPDVVELCSDHIGNTVIQKLYERCSSEIKDAMLEKVAPYLASIGVHKNGTWAAQKIIDKSTTDKQIALICHHLAKYVPALFLDQFGNYVVQCCLPLGSERNQFIYDAIVDRCWEIAQGRFGARAVRATLESQYTSDWQRKYCAAAIVQNAPLLIINPNGVLLLNWLLDTLEEPGHFKVLLPQVLPHLRHLAVQKIASSVLYKMINQQEDLETQQAIIEGVCESMESILADTAQGVPFVQKIMTSVHVSQEGRQHVARIARHALVNANLQDTIQYRRLVEDIINTIGDEPFVDN</sequence>
<dbReference type="Proteomes" id="UP000612746">
    <property type="component" value="Unassembled WGS sequence"/>
</dbReference>
<protein>
    <recommendedName>
        <fullName evidence="9">ARM repeat-containing protein</fullName>
    </recommendedName>
</protein>
<dbReference type="OrthoDB" id="2017782at2759"/>
<evidence type="ECO:0000256" key="4">
    <source>
        <dbReference type="SAM" id="MobiDB-lite"/>
    </source>
</evidence>
<dbReference type="PROSITE" id="PS50302">
    <property type="entry name" value="PUM"/>
    <property type="match status" value="2"/>
</dbReference>
<dbReference type="EMBL" id="JAEPRA010000005">
    <property type="protein sequence ID" value="KAG2185373.1"/>
    <property type="molecule type" value="Genomic_DNA"/>
</dbReference>
<dbReference type="SUPFAM" id="SSF54928">
    <property type="entry name" value="RNA-binding domain, RBD"/>
    <property type="match status" value="1"/>
</dbReference>
<proteinExistence type="predicted"/>
<dbReference type="Pfam" id="PF00076">
    <property type="entry name" value="RRM_1"/>
    <property type="match status" value="2"/>
</dbReference>
<feature type="region of interest" description="Disordered" evidence="4">
    <location>
        <begin position="43"/>
        <end position="98"/>
    </location>
</feature>
<evidence type="ECO:0000256" key="3">
    <source>
        <dbReference type="PROSITE-ProRule" id="PRU00317"/>
    </source>
</evidence>
<feature type="domain" description="RRM" evidence="5">
    <location>
        <begin position="340"/>
        <end position="415"/>
    </location>
</feature>
<dbReference type="PANTHER" id="PTHR47093">
    <property type="entry name" value="PROTEIN JSN1-RELATED"/>
    <property type="match status" value="1"/>
</dbReference>
<dbReference type="PROSITE" id="PS50102">
    <property type="entry name" value="RRM"/>
    <property type="match status" value="2"/>
</dbReference>
<comment type="caution">
    <text evidence="7">The sequence shown here is derived from an EMBL/GenBank/DDBJ whole genome shotgun (WGS) entry which is preliminary data.</text>
</comment>
<evidence type="ECO:0000259" key="5">
    <source>
        <dbReference type="PROSITE" id="PS50102"/>
    </source>
</evidence>
<gene>
    <name evidence="7" type="ORF">INT44_002164</name>
</gene>
<dbReference type="PANTHER" id="PTHR47093:SF1">
    <property type="entry name" value="PROTEIN JSN1-RELATED"/>
    <property type="match status" value="1"/>
</dbReference>
<dbReference type="Gene3D" id="1.25.10.10">
    <property type="entry name" value="Leucine-rich Repeat Variant"/>
    <property type="match status" value="1"/>
</dbReference>